<dbReference type="Proteomes" id="UP000663419">
    <property type="component" value="Chromosome 2"/>
</dbReference>
<protein>
    <submittedName>
        <fullName evidence="1">Uncharacterized protein</fullName>
    </submittedName>
</protein>
<reference evidence="1" key="1">
    <citation type="submission" date="2021-01" db="EMBL/GenBank/DDBJ databases">
        <title>Chromosome-level genome assembly of a human fungal pathogen reveals clustering of transcriptionally co-regulated genes.</title>
        <authorList>
            <person name="Voorhies M."/>
            <person name="Cohen S."/>
            <person name="Shea T.P."/>
            <person name="Petrus S."/>
            <person name="Munoz J.F."/>
            <person name="Poplawski S."/>
            <person name="Goldman W.E."/>
            <person name="Michael T."/>
            <person name="Cuomo C.A."/>
            <person name="Sil A."/>
            <person name="Beyhan S."/>
        </authorList>
    </citation>
    <scope>NUCLEOTIDE SEQUENCE</scope>
    <source>
        <strain evidence="1">H88</strain>
    </source>
</reference>
<accession>A0A8A1LGB1</accession>
<proteinExistence type="predicted"/>
<gene>
    <name evidence="1" type="ORF">I7I53_07447</name>
</gene>
<evidence type="ECO:0000313" key="1">
    <source>
        <dbReference type="EMBL" id="QSS51965.1"/>
    </source>
</evidence>
<dbReference type="AlphaFoldDB" id="A0A8A1LGB1"/>
<dbReference type="VEuPathDB" id="FungiDB:I7I53_07447"/>
<sequence>MVIDKITSERVGETSDQFSCPTKHLTHCLLSIPKSLSCFWNVTCCCYCYRCTVQRTAFVSHDEPSVPQNSLEVSTQSSGMPDGIFHCKIISTPLTHFCCYRDCAPR</sequence>
<dbReference type="EMBL" id="CP069103">
    <property type="protein sequence ID" value="QSS51965.1"/>
    <property type="molecule type" value="Genomic_DNA"/>
</dbReference>
<organism evidence="1 2">
    <name type="scientific">Ajellomyces capsulatus (strain H88)</name>
    <name type="common">Darling's disease fungus</name>
    <name type="synonym">Histoplasma capsulatum</name>
    <dbReference type="NCBI Taxonomy" id="544711"/>
    <lineage>
        <taxon>Eukaryota</taxon>
        <taxon>Fungi</taxon>
        <taxon>Dikarya</taxon>
        <taxon>Ascomycota</taxon>
        <taxon>Pezizomycotina</taxon>
        <taxon>Eurotiomycetes</taxon>
        <taxon>Eurotiomycetidae</taxon>
        <taxon>Onygenales</taxon>
        <taxon>Ajellomycetaceae</taxon>
        <taxon>Histoplasma</taxon>
    </lineage>
</organism>
<evidence type="ECO:0000313" key="2">
    <source>
        <dbReference type="Proteomes" id="UP000663419"/>
    </source>
</evidence>
<name>A0A8A1LGB1_AJEC8</name>